<evidence type="ECO:0000256" key="2">
    <source>
        <dbReference type="ARBA" id="ARBA00005594"/>
    </source>
</evidence>
<evidence type="ECO:0000256" key="6">
    <source>
        <dbReference type="ARBA" id="ARBA00022598"/>
    </source>
</evidence>
<dbReference type="Proteomes" id="UP000002630">
    <property type="component" value="Unassembled WGS sequence"/>
</dbReference>
<evidence type="ECO:0000256" key="1">
    <source>
        <dbReference type="ARBA" id="ARBA00004496"/>
    </source>
</evidence>
<feature type="region of interest" description="Disordered" evidence="13">
    <location>
        <begin position="195"/>
        <end position="215"/>
    </location>
</feature>
<dbReference type="PROSITE" id="PS00178">
    <property type="entry name" value="AA_TRNA_LIGASE_I"/>
    <property type="match status" value="1"/>
</dbReference>
<dbReference type="InterPro" id="IPR001412">
    <property type="entry name" value="aa-tRNA-synth_I_CS"/>
</dbReference>
<dbReference type="InParanoid" id="D8LNT5"/>
<keyword evidence="5" id="KW-0963">Cytoplasm</keyword>
<dbReference type="EC" id="6.1.1.2" evidence="3"/>
<reference evidence="14 15" key="1">
    <citation type="journal article" date="2010" name="Nature">
        <title>The Ectocarpus genome and the independent evolution of multicellularity in brown algae.</title>
        <authorList>
            <person name="Cock J.M."/>
            <person name="Sterck L."/>
            <person name="Rouze P."/>
            <person name="Scornet D."/>
            <person name="Allen A.E."/>
            <person name="Amoutzias G."/>
            <person name="Anthouard V."/>
            <person name="Artiguenave F."/>
            <person name="Aury J.M."/>
            <person name="Badger J.H."/>
            <person name="Beszteri B."/>
            <person name="Billiau K."/>
            <person name="Bonnet E."/>
            <person name="Bothwell J.H."/>
            <person name="Bowler C."/>
            <person name="Boyen C."/>
            <person name="Brownlee C."/>
            <person name="Carrano C.J."/>
            <person name="Charrier B."/>
            <person name="Cho G.Y."/>
            <person name="Coelho S.M."/>
            <person name="Collen J."/>
            <person name="Corre E."/>
            <person name="Da Silva C."/>
            <person name="Delage L."/>
            <person name="Delaroque N."/>
            <person name="Dittami S.M."/>
            <person name="Doulbeau S."/>
            <person name="Elias M."/>
            <person name="Farnham G."/>
            <person name="Gachon C.M."/>
            <person name="Gschloessl B."/>
            <person name="Heesch S."/>
            <person name="Jabbari K."/>
            <person name="Jubin C."/>
            <person name="Kawai H."/>
            <person name="Kimura K."/>
            <person name="Kloareg B."/>
            <person name="Kupper F.C."/>
            <person name="Lang D."/>
            <person name="Le Bail A."/>
            <person name="Leblanc C."/>
            <person name="Lerouge P."/>
            <person name="Lohr M."/>
            <person name="Lopez P.J."/>
            <person name="Martens C."/>
            <person name="Maumus F."/>
            <person name="Michel G."/>
            <person name="Miranda-Saavedra D."/>
            <person name="Morales J."/>
            <person name="Moreau H."/>
            <person name="Motomura T."/>
            <person name="Nagasato C."/>
            <person name="Napoli C.A."/>
            <person name="Nelson D.R."/>
            <person name="Nyvall-Collen P."/>
            <person name="Peters A.F."/>
            <person name="Pommier C."/>
            <person name="Potin P."/>
            <person name="Poulain J."/>
            <person name="Quesneville H."/>
            <person name="Read B."/>
            <person name="Rensing S.A."/>
            <person name="Ritter A."/>
            <person name="Rousvoal S."/>
            <person name="Samanta M."/>
            <person name="Samson G."/>
            <person name="Schroeder D.C."/>
            <person name="Segurens B."/>
            <person name="Strittmatter M."/>
            <person name="Tonon T."/>
            <person name="Tregear J.W."/>
            <person name="Valentin K."/>
            <person name="von Dassow P."/>
            <person name="Yamagishi T."/>
            <person name="Van de Peer Y."/>
            <person name="Wincker P."/>
        </authorList>
    </citation>
    <scope>NUCLEOTIDE SEQUENCE [LARGE SCALE GENOMIC DNA]</scope>
    <source>
        <strain evidence="15">Ec32 / CCAP1310/4</strain>
    </source>
</reference>
<evidence type="ECO:0000256" key="4">
    <source>
        <dbReference type="ARBA" id="ARBA00013782"/>
    </source>
</evidence>
<dbReference type="GO" id="GO:0006436">
    <property type="term" value="P:tryptophanyl-tRNA aminoacylation"/>
    <property type="evidence" value="ECO:0007669"/>
    <property type="project" value="InterPro"/>
</dbReference>
<comment type="subcellular location">
    <subcellularLocation>
        <location evidence="1">Cytoplasm</location>
    </subcellularLocation>
</comment>
<dbReference type="SUPFAM" id="SSF55186">
    <property type="entry name" value="ThrRS/AlaRS common domain"/>
    <property type="match status" value="1"/>
</dbReference>
<keyword evidence="7" id="KW-0547">Nucleotide-binding</keyword>
<dbReference type="NCBIfam" id="TIGR00233">
    <property type="entry name" value="trpS"/>
    <property type="match status" value="1"/>
</dbReference>
<keyword evidence="8" id="KW-0067">ATP-binding</keyword>
<sequence length="609" mass="66809">MATTVDPRTPTMTTALEIVKGALCAVIGFPIGKSTIGSRISEGNKARITVKTGKAEAPTAAQMQKVVDVVNEAIAKDQACFRLTMPRKDAESTYGSAMYDVVEPPAQVEELSLLYIEGLVLHSQLHPCLPSTGPVGKVSVTKQKFRVNKQELEVMFDVEPSTDTPTDDTATPPQCVPPSAETVVLLNASEARVSADDGVEGGVEESGKAAAEGGQKVTPWEVEADGEVDYEKLVKSFGSSLITEDIVARVERVTGRKAHRFLRRGLFFSHRDLTQILDLYEAGKKFFLYTGRGPSSDALHLGHLVPFHFTKYLQEAFKVPLVVQLTDDEKFLFKPELKLEECHRLAFENAKDIIACGFDPESTFIFSDLDYIQHMYPVVLKIQKLVTYNQVRGIFGFTESHNIGCQAFPAVQAAPSFSSSFPIPLGGTPDRPCLIPCAIDQDAYFRMTRDVAPRMKLRKPALIHSRFFPGLQGPGGKMSSSTESSAIFVTDTPKKVKKKINGCFSGGQETKELQELHGANIHVDVPYQYLTFFMEDDDELKRIGEEYAAGRMLTGEVKKILIEILTKMTKDHQDARAAVTDEMVRSFMAVRPIDGSGAAAGNVVPPPPP</sequence>
<dbReference type="PANTHER" id="PTHR10055">
    <property type="entry name" value="TRYPTOPHANYL-TRNA SYNTHETASE"/>
    <property type="match status" value="1"/>
</dbReference>
<dbReference type="SUPFAM" id="SSF52374">
    <property type="entry name" value="Nucleotidylyl transferase"/>
    <property type="match status" value="1"/>
</dbReference>
<evidence type="ECO:0000256" key="13">
    <source>
        <dbReference type="SAM" id="MobiDB-lite"/>
    </source>
</evidence>
<keyword evidence="15" id="KW-1185">Reference proteome</keyword>
<dbReference type="FunFam" id="1.10.240.10:FF:000007">
    <property type="entry name" value="Tryptophan--tRNA ligase"/>
    <property type="match status" value="1"/>
</dbReference>
<evidence type="ECO:0000256" key="5">
    <source>
        <dbReference type="ARBA" id="ARBA00022490"/>
    </source>
</evidence>
<dbReference type="InterPro" id="IPR018163">
    <property type="entry name" value="Thr/Ala-tRNA-synth_IIc_edit"/>
</dbReference>
<evidence type="ECO:0000313" key="14">
    <source>
        <dbReference type="EMBL" id="CBN78295.1"/>
    </source>
</evidence>
<dbReference type="GO" id="GO:0004830">
    <property type="term" value="F:tryptophan-tRNA ligase activity"/>
    <property type="evidence" value="ECO:0007669"/>
    <property type="project" value="UniProtKB-EC"/>
</dbReference>
<dbReference type="GO" id="GO:0005737">
    <property type="term" value="C:cytoplasm"/>
    <property type="evidence" value="ECO:0007669"/>
    <property type="project" value="UniProtKB-SubCell"/>
</dbReference>
<proteinExistence type="inferred from homology"/>
<dbReference type="OrthoDB" id="10261385at2759"/>
<dbReference type="Pfam" id="PF00579">
    <property type="entry name" value="tRNA-synt_1b"/>
    <property type="match status" value="1"/>
</dbReference>
<accession>D8LNT5</accession>
<evidence type="ECO:0000256" key="7">
    <source>
        <dbReference type="ARBA" id="ARBA00022741"/>
    </source>
</evidence>
<dbReference type="Gene3D" id="1.10.240.10">
    <property type="entry name" value="Tyrosyl-Transfer RNA Synthetase"/>
    <property type="match status" value="1"/>
</dbReference>
<evidence type="ECO:0000313" key="15">
    <source>
        <dbReference type="Proteomes" id="UP000002630"/>
    </source>
</evidence>
<dbReference type="STRING" id="2880.D8LNT5"/>
<evidence type="ECO:0000256" key="9">
    <source>
        <dbReference type="ARBA" id="ARBA00022917"/>
    </source>
</evidence>
<keyword evidence="9" id="KW-0648">Protein biosynthesis</keyword>
<dbReference type="GO" id="GO:0005524">
    <property type="term" value="F:ATP binding"/>
    <property type="evidence" value="ECO:0007669"/>
    <property type="project" value="UniProtKB-KW"/>
</dbReference>
<dbReference type="PANTHER" id="PTHR10055:SF1">
    <property type="entry name" value="TRYPTOPHAN--TRNA LIGASE, CYTOPLASMIC"/>
    <property type="match status" value="1"/>
</dbReference>
<dbReference type="InterPro" id="IPR002306">
    <property type="entry name" value="Trp-tRNA-ligase"/>
</dbReference>
<dbReference type="PRINTS" id="PR01039">
    <property type="entry name" value="TRNASYNTHTRP"/>
</dbReference>
<dbReference type="InterPro" id="IPR014729">
    <property type="entry name" value="Rossmann-like_a/b/a_fold"/>
</dbReference>
<dbReference type="InterPro" id="IPR002305">
    <property type="entry name" value="aa-tRNA-synth_Ic"/>
</dbReference>
<evidence type="ECO:0000256" key="11">
    <source>
        <dbReference type="ARBA" id="ARBA00030268"/>
    </source>
</evidence>
<evidence type="ECO:0000256" key="8">
    <source>
        <dbReference type="ARBA" id="ARBA00022840"/>
    </source>
</evidence>
<protein>
    <recommendedName>
        <fullName evidence="4">Tryptophan--tRNA ligase, cytoplasmic</fullName>
        <ecNumber evidence="3">6.1.1.2</ecNumber>
    </recommendedName>
    <alternativeName>
        <fullName evidence="11">Tryptophanyl-tRNA synthetase</fullName>
    </alternativeName>
</protein>
<dbReference type="eggNOG" id="KOG2145">
    <property type="taxonomic scope" value="Eukaryota"/>
</dbReference>
<keyword evidence="6 14" id="KW-0436">Ligase</keyword>
<dbReference type="FunFam" id="3.40.50.620:FF:000033">
    <property type="entry name" value="tryptophan--tRNA ligase, cytoplasmic"/>
    <property type="match status" value="1"/>
</dbReference>
<comment type="similarity">
    <text evidence="2">Belongs to the class-I aminoacyl-tRNA synthetase family.</text>
</comment>
<gene>
    <name evidence="14" type="primary">TrpRS</name>
    <name evidence="14" type="ORF">Esi_0005_0190</name>
</gene>
<evidence type="ECO:0000256" key="10">
    <source>
        <dbReference type="ARBA" id="ARBA00023146"/>
    </source>
</evidence>
<dbReference type="EMBL" id="FN649760">
    <property type="protein sequence ID" value="CBN78295.1"/>
    <property type="molecule type" value="Genomic_DNA"/>
</dbReference>
<dbReference type="FunCoup" id="D8LNT5">
    <property type="interactions" value="489"/>
</dbReference>
<evidence type="ECO:0000256" key="12">
    <source>
        <dbReference type="ARBA" id="ARBA00049929"/>
    </source>
</evidence>
<keyword evidence="10" id="KW-0030">Aminoacyl-tRNA synthetase</keyword>
<organism evidence="14 15">
    <name type="scientific">Ectocarpus siliculosus</name>
    <name type="common">Brown alga</name>
    <name type="synonym">Conferva siliculosa</name>
    <dbReference type="NCBI Taxonomy" id="2880"/>
    <lineage>
        <taxon>Eukaryota</taxon>
        <taxon>Sar</taxon>
        <taxon>Stramenopiles</taxon>
        <taxon>Ochrophyta</taxon>
        <taxon>PX clade</taxon>
        <taxon>Phaeophyceae</taxon>
        <taxon>Ectocarpales</taxon>
        <taxon>Ectocarpaceae</taxon>
        <taxon>Ectocarpus</taxon>
    </lineage>
</organism>
<dbReference type="Gene3D" id="3.30.980.10">
    <property type="entry name" value="Threonyl-trna Synthetase, Chain A, domain 2"/>
    <property type="match status" value="1"/>
</dbReference>
<dbReference type="Gene3D" id="3.40.50.620">
    <property type="entry name" value="HUPs"/>
    <property type="match status" value="1"/>
</dbReference>
<evidence type="ECO:0000256" key="3">
    <source>
        <dbReference type="ARBA" id="ARBA00013161"/>
    </source>
</evidence>
<dbReference type="CDD" id="cd00806">
    <property type="entry name" value="TrpRS_core"/>
    <property type="match status" value="1"/>
</dbReference>
<name>D8LNT5_ECTSI</name>
<dbReference type="AlphaFoldDB" id="D8LNT5"/>
<comment type="catalytic activity">
    <reaction evidence="12">
        <text>tRNA(Trp) + L-tryptophan + ATP = L-tryptophyl-tRNA(Trp) + AMP + diphosphate + H(+)</text>
        <dbReference type="Rhea" id="RHEA:24080"/>
        <dbReference type="Rhea" id="RHEA-COMP:9671"/>
        <dbReference type="Rhea" id="RHEA-COMP:9705"/>
        <dbReference type="ChEBI" id="CHEBI:15378"/>
        <dbReference type="ChEBI" id="CHEBI:30616"/>
        <dbReference type="ChEBI" id="CHEBI:33019"/>
        <dbReference type="ChEBI" id="CHEBI:57912"/>
        <dbReference type="ChEBI" id="CHEBI:78442"/>
        <dbReference type="ChEBI" id="CHEBI:78535"/>
        <dbReference type="ChEBI" id="CHEBI:456215"/>
        <dbReference type="EC" id="6.1.1.2"/>
    </reaction>
</comment>
<dbReference type="Gene3D" id="3.30.54.20">
    <property type="match status" value="1"/>
</dbReference>